<dbReference type="InterPro" id="IPR036388">
    <property type="entry name" value="WH-like_DNA-bd_sf"/>
</dbReference>
<sequence>MLLDELEKTEKMTTAEQKVARFLLANPEAALHMTAAQIGKRTFTSKTTVLRLCQKIGFAGFTEVQKKLVIEAAAKKQLLEASKQRPINQDTQFDQVANNVKAMYDKILTRSCLEVNPHILQRVVKRLKNTTMIDVYSTGITESCAAAAAFKLRTLGIQSAVQTNINEHYLAATRKEQQRAAILLSFTGGNPMMVEAASYLKKMDIYLIGIGGLADLALSQLTNEYFVIPTTDQTLNMEAVNAVAAVNYMVDVLFAALTVSRYEQVVKNSVKLIERRKGPK</sequence>
<dbReference type="Proteomes" id="UP000051166">
    <property type="component" value="Unassembled WGS sequence"/>
</dbReference>
<dbReference type="PATRIC" id="fig|1423801.4.peg.1721"/>
<dbReference type="InterPro" id="IPR046348">
    <property type="entry name" value="SIS_dom_sf"/>
</dbReference>
<dbReference type="SUPFAM" id="SSF53697">
    <property type="entry name" value="SIS domain"/>
    <property type="match status" value="1"/>
</dbReference>
<evidence type="ECO:0000259" key="1">
    <source>
        <dbReference type="PROSITE" id="PS51071"/>
    </source>
</evidence>
<dbReference type="RefSeq" id="WP_056961463.1">
    <property type="nucleotide sequence ID" value="NZ_AZFQ01000053.1"/>
</dbReference>
<dbReference type="CDD" id="cd05013">
    <property type="entry name" value="SIS_RpiR"/>
    <property type="match status" value="1"/>
</dbReference>
<comment type="caution">
    <text evidence="2">The sequence shown here is derived from an EMBL/GenBank/DDBJ whole genome shotgun (WGS) entry which is preliminary data.</text>
</comment>
<dbReference type="GeneID" id="98308933"/>
<dbReference type="Pfam" id="PF01418">
    <property type="entry name" value="HTH_6"/>
    <property type="match status" value="1"/>
</dbReference>
<dbReference type="GO" id="GO:0003677">
    <property type="term" value="F:DNA binding"/>
    <property type="evidence" value="ECO:0007669"/>
    <property type="project" value="InterPro"/>
</dbReference>
<dbReference type="InterPro" id="IPR035472">
    <property type="entry name" value="RpiR-like_SIS"/>
</dbReference>
<dbReference type="PANTHER" id="PTHR30514">
    <property type="entry name" value="GLUCOKINASE"/>
    <property type="match status" value="1"/>
</dbReference>
<dbReference type="InterPro" id="IPR047640">
    <property type="entry name" value="RpiR-like"/>
</dbReference>
<dbReference type="Gene3D" id="1.10.10.10">
    <property type="entry name" value="Winged helix-like DNA-binding domain superfamily/Winged helix DNA-binding domain"/>
    <property type="match status" value="1"/>
</dbReference>
<dbReference type="STRING" id="1423801.FD50_GL001683"/>
<name>A0A0R1UV82_9LACO</name>
<dbReference type="PROSITE" id="PS51071">
    <property type="entry name" value="HTH_RPIR"/>
    <property type="match status" value="1"/>
</dbReference>
<protein>
    <submittedName>
        <fullName evidence="2">Transcriptional regulator</fullName>
    </submittedName>
</protein>
<dbReference type="EMBL" id="AZFQ01000053">
    <property type="protein sequence ID" value="KRL97132.1"/>
    <property type="molecule type" value="Genomic_DNA"/>
</dbReference>
<dbReference type="OrthoDB" id="1648815at2"/>
<dbReference type="GO" id="GO:1901135">
    <property type="term" value="P:carbohydrate derivative metabolic process"/>
    <property type="evidence" value="ECO:0007669"/>
    <property type="project" value="InterPro"/>
</dbReference>
<evidence type="ECO:0000313" key="3">
    <source>
        <dbReference type="Proteomes" id="UP000051166"/>
    </source>
</evidence>
<organism evidence="2 3">
    <name type="scientific">Liquorilactobacillus satsumensis DSM 16230 = JCM 12392</name>
    <dbReference type="NCBI Taxonomy" id="1423801"/>
    <lineage>
        <taxon>Bacteria</taxon>
        <taxon>Bacillati</taxon>
        <taxon>Bacillota</taxon>
        <taxon>Bacilli</taxon>
        <taxon>Lactobacillales</taxon>
        <taxon>Lactobacillaceae</taxon>
        <taxon>Liquorilactobacillus</taxon>
    </lineage>
</organism>
<dbReference type="GO" id="GO:0003700">
    <property type="term" value="F:DNA-binding transcription factor activity"/>
    <property type="evidence" value="ECO:0007669"/>
    <property type="project" value="InterPro"/>
</dbReference>
<keyword evidence="3" id="KW-1185">Reference proteome</keyword>
<dbReference type="PANTHER" id="PTHR30514:SF1">
    <property type="entry name" value="HTH-TYPE TRANSCRIPTIONAL REGULATOR HEXR-RELATED"/>
    <property type="match status" value="1"/>
</dbReference>
<feature type="domain" description="HTH rpiR-type" evidence="1">
    <location>
        <begin position="1"/>
        <end position="75"/>
    </location>
</feature>
<gene>
    <name evidence="2" type="ORF">FD50_GL001683</name>
</gene>
<evidence type="ECO:0000313" key="2">
    <source>
        <dbReference type="EMBL" id="KRL97132.1"/>
    </source>
</evidence>
<dbReference type="Gene3D" id="3.40.50.10490">
    <property type="entry name" value="Glucose-6-phosphate isomerase like protein, domain 1"/>
    <property type="match status" value="1"/>
</dbReference>
<dbReference type="GO" id="GO:0097367">
    <property type="term" value="F:carbohydrate derivative binding"/>
    <property type="evidence" value="ECO:0007669"/>
    <property type="project" value="InterPro"/>
</dbReference>
<proteinExistence type="predicted"/>
<dbReference type="InterPro" id="IPR000281">
    <property type="entry name" value="HTH_RpiR"/>
</dbReference>
<dbReference type="AlphaFoldDB" id="A0A0R1UV82"/>
<reference evidence="2 3" key="1">
    <citation type="journal article" date="2015" name="Genome Announc.">
        <title>Expanding the biotechnology potential of lactobacilli through comparative genomics of 213 strains and associated genera.</title>
        <authorList>
            <person name="Sun Z."/>
            <person name="Harris H.M."/>
            <person name="McCann A."/>
            <person name="Guo C."/>
            <person name="Argimon S."/>
            <person name="Zhang W."/>
            <person name="Yang X."/>
            <person name="Jeffery I.B."/>
            <person name="Cooney J.C."/>
            <person name="Kagawa T.F."/>
            <person name="Liu W."/>
            <person name="Song Y."/>
            <person name="Salvetti E."/>
            <person name="Wrobel A."/>
            <person name="Rasinkangas P."/>
            <person name="Parkhill J."/>
            <person name="Rea M.C."/>
            <person name="O'Sullivan O."/>
            <person name="Ritari J."/>
            <person name="Douillard F.P."/>
            <person name="Paul Ross R."/>
            <person name="Yang R."/>
            <person name="Briner A.E."/>
            <person name="Felis G.E."/>
            <person name="de Vos W.M."/>
            <person name="Barrangou R."/>
            <person name="Klaenhammer T.R."/>
            <person name="Caufield P.W."/>
            <person name="Cui Y."/>
            <person name="Zhang H."/>
            <person name="O'Toole P.W."/>
        </authorList>
    </citation>
    <scope>NUCLEOTIDE SEQUENCE [LARGE SCALE GENOMIC DNA]</scope>
    <source>
        <strain evidence="2 3">DSM 16230</strain>
    </source>
</reference>
<dbReference type="SUPFAM" id="SSF46689">
    <property type="entry name" value="Homeodomain-like"/>
    <property type="match status" value="1"/>
</dbReference>
<dbReference type="InterPro" id="IPR009057">
    <property type="entry name" value="Homeodomain-like_sf"/>
</dbReference>
<accession>A0A0R1UV82</accession>